<dbReference type="PROSITE" id="PS00631">
    <property type="entry name" value="CYTOSOL_AP"/>
    <property type="match status" value="1"/>
</dbReference>
<dbReference type="SUPFAM" id="SSF53187">
    <property type="entry name" value="Zn-dependent exopeptidases"/>
    <property type="match status" value="1"/>
</dbReference>
<dbReference type="InterPro" id="IPR008283">
    <property type="entry name" value="Peptidase_M17_N"/>
</dbReference>
<dbReference type="GO" id="GO:0005737">
    <property type="term" value="C:cytoplasm"/>
    <property type="evidence" value="ECO:0007669"/>
    <property type="project" value="InterPro"/>
</dbReference>
<dbReference type="PANTHER" id="PTHR11963">
    <property type="entry name" value="LEUCINE AMINOPEPTIDASE-RELATED"/>
    <property type="match status" value="1"/>
</dbReference>
<dbReference type="InterPro" id="IPR023042">
    <property type="entry name" value="Peptidase_M17_leu_NH2_pept"/>
</dbReference>
<dbReference type="GO" id="GO:0006508">
    <property type="term" value="P:proteolysis"/>
    <property type="evidence" value="ECO:0007669"/>
    <property type="project" value="UniProtKB-KW"/>
</dbReference>
<evidence type="ECO:0000259" key="7">
    <source>
        <dbReference type="PROSITE" id="PS00631"/>
    </source>
</evidence>
<dbReference type="SUPFAM" id="SSF52949">
    <property type="entry name" value="Macro domain-like"/>
    <property type="match status" value="1"/>
</dbReference>
<dbReference type="PANTHER" id="PTHR11963:SF23">
    <property type="entry name" value="CYTOSOL AMINOPEPTIDASE"/>
    <property type="match status" value="1"/>
</dbReference>
<dbReference type="GO" id="GO:0030145">
    <property type="term" value="F:manganese ion binding"/>
    <property type="evidence" value="ECO:0007669"/>
    <property type="project" value="InterPro"/>
</dbReference>
<dbReference type="InterPro" id="IPR000819">
    <property type="entry name" value="Peptidase_M17_C"/>
</dbReference>
<feature type="domain" description="Cytosol aminopeptidase" evidence="7">
    <location>
        <begin position="335"/>
        <end position="342"/>
    </location>
</feature>
<proteinExistence type="inferred from homology"/>
<dbReference type="HAMAP" id="MF_00181">
    <property type="entry name" value="Cytosol_peptidase_M17"/>
    <property type="match status" value="1"/>
</dbReference>
<dbReference type="EMBL" id="CAFBIY010000143">
    <property type="protein sequence ID" value="CAB4852636.1"/>
    <property type="molecule type" value="Genomic_DNA"/>
</dbReference>
<dbReference type="EMBL" id="CAFBMT010000040">
    <property type="protein sequence ID" value="CAB4958788.1"/>
    <property type="molecule type" value="Genomic_DNA"/>
</dbReference>
<dbReference type="EMBL" id="CAEZYF010000001">
    <property type="protein sequence ID" value="CAB4702571.1"/>
    <property type="molecule type" value="Genomic_DNA"/>
</dbReference>
<evidence type="ECO:0000256" key="5">
    <source>
        <dbReference type="ARBA" id="ARBA00022670"/>
    </source>
</evidence>
<reference evidence="11" key="1">
    <citation type="submission" date="2020-05" db="EMBL/GenBank/DDBJ databases">
        <authorList>
            <person name="Chiriac C."/>
            <person name="Salcher M."/>
            <person name="Ghai R."/>
            <person name="Kavagutti S V."/>
        </authorList>
    </citation>
    <scope>NUCLEOTIDE SEQUENCE</scope>
</reference>
<dbReference type="AlphaFoldDB" id="A0A6J7KQT5"/>
<dbReference type="NCBIfam" id="NF002073">
    <property type="entry name" value="PRK00913.1-2"/>
    <property type="match status" value="1"/>
</dbReference>
<accession>A0A6J7KQT5</accession>
<dbReference type="EMBL" id="CAFBOL010000029">
    <property type="protein sequence ID" value="CAB4988481.1"/>
    <property type="molecule type" value="Genomic_DNA"/>
</dbReference>
<evidence type="ECO:0000313" key="9">
    <source>
        <dbReference type="EMBL" id="CAB4702571.1"/>
    </source>
</evidence>
<dbReference type="InterPro" id="IPR011356">
    <property type="entry name" value="Leucine_aapep/pepB"/>
</dbReference>
<dbReference type="Gene3D" id="3.40.630.10">
    <property type="entry name" value="Zn peptidases"/>
    <property type="match status" value="1"/>
</dbReference>
<gene>
    <name evidence="9" type="ORF">UFOPK2656_00148</name>
    <name evidence="10" type="ORF">UFOPK3267_02197</name>
    <name evidence="11" type="ORF">UFOPK3651_03368</name>
    <name evidence="12" type="ORF">UFOPK3931_01322</name>
    <name evidence="8" type="ORF">UFOPK4189_02989</name>
</gene>
<sequence length="487" mass="49754">MPDRLWPMTASVQIARSIPKTVDAVGVPVATTGAIPRALGLNRAALAAVGFEGKPGQTFVLPSATGPAQIAVGIGDTGTLDVKGLRTAAAALVRAAGKRATIATTLADLDGVDAAKAAQAVTEGALLAAYRYAGIKKVPNPTTLTALTLVVGDKRAVGARTGAERGVITADAATLARDLANTPPAHLTAVDMANTAVAIANSNGLTVEVFNRDQLAAMGCGGIVGVNKGSVEPPRMVRLTYMPRNPVGHLALVGKGVMFDSGGLSLKPSDSMNTMKMDMSGAAAVLAAMGTLKALKCKSKVTAYLMCTDNMPSGSAVKLGDVLTFRNGKTSEINNTDAEGRLILADGLSLAAEDGPDAIVDIATLTGACMVALGRKIAGVVSNNDSLVAKVRVASANTDEQVWQLPLEKAYRKQLDSNVADMKNSGGSHGGAITAALFLSEFVGEVPWAHLDIAGPMDVDADDGWLSKGATGFGTRLLIDLALGFSK</sequence>
<evidence type="ECO:0000313" key="10">
    <source>
        <dbReference type="EMBL" id="CAB4852636.1"/>
    </source>
</evidence>
<dbReference type="Pfam" id="PF00883">
    <property type="entry name" value="Peptidase_M17"/>
    <property type="match status" value="1"/>
</dbReference>
<dbReference type="InterPro" id="IPR043472">
    <property type="entry name" value="Macro_dom-like"/>
</dbReference>
<evidence type="ECO:0000256" key="6">
    <source>
        <dbReference type="ARBA" id="ARBA00022801"/>
    </source>
</evidence>
<dbReference type="PRINTS" id="PR00481">
    <property type="entry name" value="LAMNOPPTDASE"/>
</dbReference>
<keyword evidence="6" id="KW-0378">Hydrolase</keyword>
<evidence type="ECO:0000313" key="12">
    <source>
        <dbReference type="EMBL" id="CAB4988481.1"/>
    </source>
</evidence>
<dbReference type="EMBL" id="CAESGF010000026">
    <property type="protein sequence ID" value="CAB4365241.1"/>
    <property type="molecule type" value="Genomic_DNA"/>
</dbReference>
<name>A0A6J7KQT5_9ZZZZ</name>
<dbReference type="Pfam" id="PF02789">
    <property type="entry name" value="Peptidase_M17_N"/>
    <property type="match status" value="1"/>
</dbReference>
<dbReference type="GO" id="GO:0070006">
    <property type="term" value="F:metalloaminopeptidase activity"/>
    <property type="evidence" value="ECO:0007669"/>
    <property type="project" value="InterPro"/>
</dbReference>
<evidence type="ECO:0000256" key="1">
    <source>
        <dbReference type="ARBA" id="ARBA00000135"/>
    </source>
</evidence>
<evidence type="ECO:0000313" key="8">
    <source>
        <dbReference type="EMBL" id="CAB4365241.1"/>
    </source>
</evidence>
<evidence type="ECO:0000256" key="4">
    <source>
        <dbReference type="ARBA" id="ARBA00022438"/>
    </source>
</evidence>
<protein>
    <recommendedName>
        <fullName evidence="3">leucyl aminopeptidase</fullName>
        <ecNumber evidence="3">3.4.11.1</ecNumber>
    </recommendedName>
</protein>
<dbReference type="Gene3D" id="3.40.220.10">
    <property type="entry name" value="Leucine Aminopeptidase, subunit E, domain 1"/>
    <property type="match status" value="1"/>
</dbReference>
<comment type="catalytic activity">
    <reaction evidence="1">
        <text>Release of an N-terminal amino acid, Xaa-|-Yaa-, in which Xaa is preferably Leu, but may be other amino acids including Pro although not Arg or Lys, and Yaa may be Pro. Amino acid amides and methyl esters are also readily hydrolyzed, but rates on arylamides are exceedingly low.</text>
        <dbReference type="EC" id="3.4.11.1"/>
    </reaction>
</comment>
<evidence type="ECO:0000256" key="2">
    <source>
        <dbReference type="ARBA" id="ARBA00009528"/>
    </source>
</evidence>
<keyword evidence="5" id="KW-0645">Protease</keyword>
<evidence type="ECO:0000256" key="3">
    <source>
        <dbReference type="ARBA" id="ARBA00012565"/>
    </source>
</evidence>
<dbReference type="EC" id="3.4.11.1" evidence="3"/>
<comment type="similarity">
    <text evidence="2">Belongs to the peptidase M17 family.</text>
</comment>
<keyword evidence="4" id="KW-0031">Aminopeptidase</keyword>
<organism evidence="11">
    <name type="scientific">freshwater metagenome</name>
    <dbReference type="NCBI Taxonomy" id="449393"/>
    <lineage>
        <taxon>unclassified sequences</taxon>
        <taxon>metagenomes</taxon>
        <taxon>ecological metagenomes</taxon>
    </lineage>
</organism>
<dbReference type="CDD" id="cd00433">
    <property type="entry name" value="Peptidase_M17"/>
    <property type="match status" value="1"/>
</dbReference>
<evidence type="ECO:0000313" key="11">
    <source>
        <dbReference type="EMBL" id="CAB4958788.1"/>
    </source>
</evidence>